<dbReference type="NCBIfam" id="TIGR00028">
    <property type="entry name" value="Mtu_PIN_fam"/>
    <property type="match status" value="1"/>
</dbReference>
<protein>
    <recommendedName>
        <fullName evidence="5">Ribonuclease VapC</fullName>
        <shortName evidence="5">RNase VapC</shortName>
        <ecNumber evidence="5">3.1.-.-</ecNumber>
    </recommendedName>
    <alternativeName>
        <fullName evidence="5">Toxin VapC</fullName>
    </alternativeName>
</protein>
<dbReference type="InterPro" id="IPR039018">
    <property type="entry name" value="VapC20-like"/>
</dbReference>
<sequence length="151" mass="17534">MAGIIDTNILLYAVNRDAEEHPRAVDFLTAAGTSHDRWYFTEGILYEFFRVTTHPKVFDRPLTWREALQFLEPFLQSPNFDIVHAGEKHWEFLEHILSELNHPSGNLFFDIRTAALMREHGIREIYSADTDFLQFSGIKVINPVKSPSHFS</sequence>
<dbReference type="InterPro" id="IPR002716">
    <property type="entry name" value="PIN_dom"/>
</dbReference>
<dbReference type="GO" id="GO:0004521">
    <property type="term" value="F:RNA endonuclease activity"/>
    <property type="evidence" value="ECO:0007669"/>
    <property type="project" value="InterPro"/>
</dbReference>
<keyword evidence="3 5" id="KW-0479">Metal-binding</keyword>
<dbReference type="HAMAP" id="MF_00265">
    <property type="entry name" value="VapC_Nob1"/>
    <property type="match status" value="1"/>
</dbReference>
<keyword evidence="2 5" id="KW-0540">Nuclease</keyword>
<accession>A0A8J6NYF9</accession>
<dbReference type="SUPFAM" id="SSF88723">
    <property type="entry name" value="PIN domain-like"/>
    <property type="match status" value="1"/>
</dbReference>
<comment type="cofactor">
    <cofactor evidence="5">
        <name>Mg(2+)</name>
        <dbReference type="ChEBI" id="CHEBI:18420"/>
    </cofactor>
</comment>
<dbReference type="InterPro" id="IPR029060">
    <property type="entry name" value="PIN-like_dom_sf"/>
</dbReference>
<proteinExistence type="inferred from homology"/>
<dbReference type="GO" id="GO:0000287">
    <property type="term" value="F:magnesium ion binding"/>
    <property type="evidence" value="ECO:0007669"/>
    <property type="project" value="UniProtKB-UniRule"/>
</dbReference>
<dbReference type="Gene3D" id="3.40.50.1010">
    <property type="entry name" value="5'-nuclease"/>
    <property type="match status" value="1"/>
</dbReference>
<keyword evidence="4 5" id="KW-0378">Hydrolase</keyword>
<gene>
    <name evidence="5" type="primary">vapC</name>
    <name evidence="7" type="ORF">H8E23_13280</name>
</gene>
<dbReference type="GO" id="GO:0016075">
    <property type="term" value="P:rRNA catabolic process"/>
    <property type="evidence" value="ECO:0007669"/>
    <property type="project" value="TreeGrafter"/>
</dbReference>
<organism evidence="7 8">
    <name type="scientific">Candidatus Desulfatibia profunda</name>
    <dbReference type="NCBI Taxonomy" id="2841695"/>
    <lineage>
        <taxon>Bacteria</taxon>
        <taxon>Pseudomonadati</taxon>
        <taxon>Thermodesulfobacteriota</taxon>
        <taxon>Desulfobacteria</taxon>
        <taxon>Desulfobacterales</taxon>
        <taxon>Desulfobacterales incertae sedis</taxon>
        <taxon>Candidatus Desulfatibia</taxon>
    </lineage>
</organism>
<evidence type="ECO:0000256" key="2">
    <source>
        <dbReference type="ARBA" id="ARBA00022722"/>
    </source>
</evidence>
<dbReference type="PANTHER" id="PTHR42188">
    <property type="entry name" value="23S RRNA-SPECIFIC ENDONUCLEASE VAPC20"/>
    <property type="match status" value="1"/>
</dbReference>
<evidence type="ECO:0000259" key="6">
    <source>
        <dbReference type="Pfam" id="PF01850"/>
    </source>
</evidence>
<dbReference type="EC" id="3.1.-.-" evidence="5"/>
<dbReference type="InterPro" id="IPR022907">
    <property type="entry name" value="VapC_family"/>
</dbReference>
<dbReference type="GO" id="GO:0016788">
    <property type="term" value="F:hydrolase activity, acting on ester bonds"/>
    <property type="evidence" value="ECO:0007669"/>
    <property type="project" value="InterPro"/>
</dbReference>
<evidence type="ECO:0000313" key="8">
    <source>
        <dbReference type="Proteomes" id="UP000603434"/>
    </source>
</evidence>
<dbReference type="InterPro" id="IPR006226">
    <property type="entry name" value="Mtu_PIN"/>
</dbReference>
<reference evidence="7 8" key="1">
    <citation type="submission" date="2020-08" db="EMBL/GenBank/DDBJ databases">
        <title>Bridging the membrane lipid divide: bacteria of the FCB group superphylum have the potential to synthesize archaeal ether lipids.</title>
        <authorList>
            <person name="Villanueva L."/>
            <person name="Von Meijenfeldt F.A.B."/>
            <person name="Westbye A.B."/>
            <person name="Yadav S."/>
            <person name="Hopmans E.C."/>
            <person name="Dutilh B.E."/>
            <person name="Sinninghe Damste J.S."/>
        </authorList>
    </citation>
    <scope>NUCLEOTIDE SEQUENCE [LARGE SCALE GENOMIC DNA]</scope>
    <source>
        <strain evidence="7">NIOZ-UU30</strain>
    </source>
</reference>
<evidence type="ECO:0000256" key="3">
    <source>
        <dbReference type="ARBA" id="ARBA00022723"/>
    </source>
</evidence>
<feature type="binding site" evidence="5">
    <location>
        <position position="6"/>
    </location>
    <ligand>
        <name>Mg(2+)</name>
        <dbReference type="ChEBI" id="CHEBI:18420"/>
    </ligand>
</feature>
<name>A0A8J6NYF9_9BACT</name>
<keyword evidence="5" id="KW-0800">Toxin</keyword>
<evidence type="ECO:0000256" key="4">
    <source>
        <dbReference type="ARBA" id="ARBA00022801"/>
    </source>
</evidence>
<dbReference type="GO" id="GO:0090729">
    <property type="term" value="F:toxin activity"/>
    <property type="evidence" value="ECO:0007669"/>
    <property type="project" value="UniProtKB-KW"/>
</dbReference>
<dbReference type="AlphaFoldDB" id="A0A8J6NYF9"/>
<feature type="domain" description="PIN" evidence="6">
    <location>
        <begin position="4"/>
        <end position="135"/>
    </location>
</feature>
<keyword evidence="5" id="KW-0460">Magnesium</keyword>
<dbReference type="PANTHER" id="PTHR42188:SF1">
    <property type="entry name" value="23S RRNA-SPECIFIC ENDONUCLEASE VAPC20"/>
    <property type="match status" value="1"/>
</dbReference>
<dbReference type="GO" id="GO:0045926">
    <property type="term" value="P:negative regulation of growth"/>
    <property type="evidence" value="ECO:0007669"/>
    <property type="project" value="UniProtKB-ARBA"/>
</dbReference>
<keyword evidence="1 5" id="KW-1277">Toxin-antitoxin system</keyword>
<feature type="binding site" evidence="5">
    <location>
        <position position="110"/>
    </location>
    <ligand>
        <name>Mg(2+)</name>
        <dbReference type="ChEBI" id="CHEBI:18420"/>
    </ligand>
</feature>
<comment type="similarity">
    <text evidence="5">Belongs to the PINc/VapC protein family.</text>
</comment>
<evidence type="ECO:0000256" key="5">
    <source>
        <dbReference type="HAMAP-Rule" id="MF_00265"/>
    </source>
</evidence>
<evidence type="ECO:0000313" key="7">
    <source>
        <dbReference type="EMBL" id="MBC8362358.1"/>
    </source>
</evidence>
<dbReference type="Pfam" id="PF01850">
    <property type="entry name" value="PIN"/>
    <property type="match status" value="1"/>
</dbReference>
<comment type="caution">
    <text evidence="7">The sequence shown here is derived from an EMBL/GenBank/DDBJ whole genome shotgun (WGS) entry which is preliminary data.</text>
</comment>
<dbReference type="Proteomes" id="UP000603434">
    <property type="component" value="Unassembled WGS sequence"/>
</dbReference>
<comment type="function">
    <text evidence="5">Toxic component of a toxin-antitoxin (TA) system. An RNase.</text>
</comment>
<evidence type="ECO:0000256" key="1">
    <source>
        <dbReference type="ARBA" id="ARBA00022649"/>
    </source>
</evidence>
<dbReference type="EMBL" id="JACNJH010000184">
    <property type="protein sequence ID" value="MBC8362358.1"/>
    <property type="molecule type" value="Genomic_DNA"/>
</dbReference>